<evidence type="ECO:0000313" key="2">
    <source>
        <dbReference type="EMBL" id="EWM22761.1"/>
    </source>
</evidence>
<evidence type="ECO:0000256" key="1">
    <source>
        <dbReference type="SAM" id="MobiDB-lite"/>
    </source>
</evidence>
<dbReference type="EMBL" id="AZIL01002095">
    <property type="protein sequence ID" value="EWM22761.1"/>
    <property type="molecule type" value="Genomic_DNA"/>
</dbReference>
<feature type="region of interest" description="Disordered" evidence="1">
    <location>
        <begin position="61"/>
        <end position="214"/>
    </location>
</feature>
<gene>
    <name evidence="2" type="ORF">Naga_100297g1</name>
</gene>
<name>W7TQQ6_9STRA</name>
<dbReference type="Proteomes" id="UP000019335">
    <property type="component" value="Unassembled WGS sequence"/>
</dbReference>
<dbReference type="AlphaFoldDB" id="W7TQQ6"/>
<feature type="non-terminal residue" evidence="2">
    <location>
        <position position="1"/>
    </location>
</feature>
<feature type="compositionally biased region" description="Basic residues" evidence="1">
    <location>
        <begin position="91"/>
        <end position="101"/>
    </location>
</feature>
<accession>W7TQQ6</accession>
<reference evidence="2 3" key="1">
    <citation type="journal article" date="2014" name="Mol. Plant">
        <title>Chromosome Scale Genome Assembly and Transcriptome Profiling of Nannochloropsis gaditana in Nitrogen Depletion.</title>
        <authorList>
            <person name="Corteggiani Carpinelli E."/>
            <person name="Telatin A."/>
            <person name="Vitulo N."/>
            <person name="Forcato C."/>
            <person name="D'Angelo M."/>
            <person name="Schiavon R."/>
            <person name="Vezzi A."/>
            <person name="Giacometti G.M."/>
            <person name="Morosinotto T."/>
            <person name="Valle G."/>
        </authorList>
    </citation>
    <scope>NUCLEOTIDE SEQUENCE [LARGE SCALE GENOMIC DNA]</scope>
    <source>
        <strain evidence="2 3">B-31</strain>
    </source>
</reference>
<proteinExistence type="predicted"/>
<comment type="caution">
    <text evidence="2">The sequence shown here is derived from an EMBL/GenBank/DDBJ whole genome shotgun (WGS) entry which is preliminary data.</text>
</comment>
<sequence>HITSFLPSLPLTRPSLAPWSSPLLPPLPPSLTHSPLDMGEVRVQSLWSAFHEPFIRQPSSLAANQLLPPPPSLPDSAKRSKRMHGAASAGKARKKPAKRGKKEGEGRREDLEREPSDGETPVPLVSATASASMGSLGAAPAASGEEGISEIPSSQAPAAWEWEGSETESEDEGKGEGERGGQGLLTSMDNDPLDYASDTDANEMRLLEEEGGLD</sequence>
<keyword evidence="3" id="KW-1185">Reference proteome</keyword>
<feature type="compositionally biased region" description="Low complexity" evidence="1">
    <location>
        <begin position="143"/>
        <end position="154"/>
    </location>
</feature>
<feature type="compositionally biased region" description="Basic and acidic residues" evidence="1">
    <location>
        <begin position="102"/>
        <end position="116"/>
    </location>
</feature>
<organism evidence="2 3">
    <name type="scientific">Nannochloropsis gaditana</name>
    <dbReference type="NCBI Taxonomy" id="72520"/>
    <lineage>
        <taxon>Eukaryota</taxon>
        <taxon>Sar</taxon>
        <taxon>Stramenopiles</taxon>
        <taxon>Ochrophyta</taxon>
        <taxon>Eustigmatophyceae</taxon>
        <taxon>Eustigmatales</taxon>
        <taxon>Monodopsidaceae</taxon>
        <taxon>Nannochloropsis</taxon>
    </lineage>
</organism>
<evidence type="ECO:0000313" key="3">
    <source>
        <dbReference type="Proteomes" id="UP000019335"/>
    </source>
</evidence>
<protein>
    <submittedName>
        <fullName evidence="2">Uncharacterized protein</fullName>
    </submittedName>
</protein>